<accession>A0A8T8WD48</accession>
<dbReference type="AlphaFoldDB" id="A0A8T8WD48"/>
<keyword evidence="2" id="KW-1185">Reference proteome</keyword>
<dbReference type="RefSeq" id="WP_222607576.1">
    <property type="nucleotide sequence ID" value="NZ_CP081958.1"/>
</dbReference>
<dbReference type="GeneID" id="67176652"/>
<reference evidence="1 2" key="1">
    <citation type="journal article" date="2021" name="Int. J. Syst. Evol. Microbiol.">
        <title>Halobaculum halophilum sp. nov. and Halobaculum salinum sp. nov., isolated from salt lake and saline soil.</title>
        <authorList>
            <person name="Cui H.L."/>
            <person name="Shi X.W."/>
            <person name="Yin X.M."/>
            <person name="Yang X.Y."/>
            <person name="Hou J."/>
            <person name="Zhu L."/>
        </authorList>
    </citation>
    <scope>NUCLEOTIDE SEQUENCE [LARGE SCALE GENOMIC DNA]</scope>
    <source>
        <strain evidence="1 2">NBRC 109044</strain>
    </source>
</reference>
<evidence type="ECO:0000313" key="2">
    <source>
        <dbReference type="Proteomes" id="UP000826254"/>
    </source>
</evidence>
<evidence type="ECO:0000313" key="1">
    <source>
        <dbReference type="EMBL" id="QZP37768.1"/>
    </source>
</evidence>
<proteinExistence type="predicted"/>
<dbReference type="EMBL" id="CP081958">
    <property type="protein sequence ID" value="QZP37768.1"/>
    <property type="molecule type" value="Genomic_DNA"/>
</dbReference>
<name>A0A8T8WD48_9EURY</name>
<organism evidence="1 2">
    <name type="scientific">Halobaculum magnesiiphilum</name>
    <dbReference type="NCBI Taxonomy" id="1017351"/>
    <lineage>
        <taxon>Archaea</taxon>
        <taxon>Methanobacteriati</taxon>
        <taxon>Methanobacteriota</taxon>
        <taxon>Stenosarchaea group</taxon>
        <taxon>Halobacteria</taxon>
        <taxon>Halobacteriales</taxon>
        <taxon>Haloferacaceae</taxon>
        <taxon>Halobaculum</taxon>
    </lineage>
</organism>
<sequence length="333" mass="38084">MDSDVLRLAYYALQDRSCVYCGDDLNYNRIQLELSETNNAFEAEYVCSCGNSQDFVVTYDGDHIQVEIIGSEEDSETYSVATGALERLGSEVHPIYEALDELLTAYRVLKVNWKHYDYVTKELPNYLASALGAELDQLESKIGGEVVIKLPKSKDMGLAYAVIHNYLSSVYSFDQVLETTKADLIWDEKISHEFSDFMNEHPIVRGLRIFTQHERIPSVSLKLNHDDSNVRVSDFLIDLDEVDTITSEINESQPDGYKHGADKYYSKVEGGRINLSQNLVEYQYNASKLMTSLTERFYNEERDLIEEYESIEIPDTYPDEIADIRDSSREGSQ</sequence>
<gene>
    <name evidence="1" type="ORF">K6T50_00880</name>
</gene>
<dbReference type="Proteomes" id="UP000826254">
    <property type="component" value="Chromosome"/>
</dbReference>
<dbReference type="KEGG" id="hmp:K6T50_00880"/>
<protein>
    <submittedName>
        <fullName evidence="1">Uncharacterized protein</fullName>
    </submittedName>
</protein>